<dbReference type="KEGG" id="pard:DN92_04105"/>
<dbReference type="Proteomes" id="UP000501090">
    <property type="component" value="Chromosome"/>
</dbReference>
<evidence type="ECO:0000313" key="3">
    <source>
        <dbReference type="Proteomes" id="UP000501090"/>
    </source>
</evidence>
<dbReference type="EMBL" id="CP028940">
    <property type="protein sequence ID" value="QKM60292.1"/>
    <property type="molecule type" value="Genomic_DNA"/>
</dbReference>
<reference evidence="2 3" key="1">
    <citation type="submission" date="2018-04" db="EMBL/GenBank/DDBJ databases">
        <title>Polynucleobacter sp. UK-Long2-W17 genome.</title>
        <authorList>
            <person name="Hahn M.W."/>
        </authorList>
    </citation>
    <scope>NUCLEOTIDE SEQUENCE [LARGE SCALE GENOMIC DNA]</scope>
    <source>
        <strain evidence="2 3">UK-Long2-W17</strain>
    </source>
</reference>
<proteinExistence type="predicted"/>
<feature type="region of interest" description="Disordered" evidence="1">
    <location>
        <begin position="128"/>
        <end position="149"/>
    </location>
</feature>
<name>A0A6M9PK39_9BURK</name>
<accession>A0A6M9PK39</accession>
<organism evidence="2 3">
    <name type="scientific">Polynucleobacter arcticus</name>
    <dbReference type="NCBI Taxonomy" id="1743165"/>
    <lineage>
        <taxon>Bacteria</taxon>
        <taxon>Pseudomonadati</taxon>
        <taxon>Pseudomonadota</taxon>
        <taxon>Betaproteobacteria</taxon>
        <taxon>Burkholderiales</taxon>
        <taxon>Burkholderiaceae</taxon>
        <taxon>Polynucleobacter</taxon>
    </lineage>
</organism>
<evidence type="ECO:0000256" key="1">
    <source>
        <dbReference type="SAM" id="MobiDB-lite"/>
    </source>
</evidence>
<keyword evidence="3" id="KW-1185">Reference proteome</keyword>
<gene>
    <name evidence="2" type="ORF">DN92_04105</name>
</gene>
<protein>
    <submittedName>
        <fullName evidence="2">Uncharacterized protein</fullName>
    </submittedName>
</protein>
<sequence>MFANANKLNVLMAHLSRPNLTRWSAFFLDTGLTLSGLLLCLNLTGCAAPLMALGGATSAAASSVGTTAATVAVANPSTAASLISTATTGKSPLEHAASAATKQDCNFLNALGSKPICTDVIIPPVKDMSEPYPGPADSQPAAPLNRAPK</sequence>
<dbReference type="AlphaFoldDB" id="A0A6M9PK39"/>
<evidence type="ECO:0000313" key="2">
    <source>
        <dbReference type="EMBL" id="QKM60292.1"/>
    </source>
</evidence>